<name>A0A4V6Q9U6_9BACT</name>
<dbReference type="AlphaFoldDB" id="A0A4V6Q9U6"/>
<dbReference type="PANTHER" id="PTHR47861">
    <property type="entry name" value="FKBP-TYPE PEPTIDYL-PROLYL CIS-TRANS ISOMERASE SLYD"/>
    <property type="match status" value="1"/>
</dbReference>
<dbReference type="GO" id="GO:0003755">
    <property type="term" value="F:peptidyl-prolyl cis-trans isomerase activity"/>
    <property type="evidence" value="ECO:0007669"/>
    <property type="project" value="UniProtKB-UniRule"/>
</dbReference>
<reference evidence="12 13" key="1">
    <citation type="submission" date="2019-03" db="EMBL/GenBank/DDBJ databases">
        <title>Genomic Encyclopedia of Type Strains, Phase IV (KMG-IV): sequencing the most valuable type-strain genomes for metagenomic binning, comparative biology and taxonomic classification.</title>
        <authorList>
            <person name="Goeker M."/>
        </authorList>
    </citation>
    <scope>NUCLEOTIDE SEQUENCE [LARGE SCALE GENOMIC DNA]</scope>
    <source>
        <strain evidence="12 13">DSM 100059</strain>
    </source>
</reference>
<dbReference type="EC" id="5.2.1.8" evidence="10"/>
<dbReference type="InterPro" id="IPR001179">
    <property type="entry name" value="PPIase_FKBP_dom"/>
</dbReference>
<dbReference type="Gene3D" id="3.10.50.40">
    <property type="match status" value="1"/>
</dbReference>
<dbReference type="EMBL" id="SODV01000002">
    <property type="protein sequence ID" value="TDW95752.1"/>
    <property type="molecule type" value="Genomic_DNA"/>
</dbReference>
<dbReference type="GO" id="GO:0005737">
    <property type="term" value="C:cytoplasm"/>
    <property type="evidence" value="ECO:0007669"/>
    <property type="project" value="UniProtKB-SubCell"/>
</dbReference>
<evidence type="ECO:0000256" key="7">
    <source>
        <dbReference type="ARBA" id="ARBA00023235"/>
    </source>
</evidence>
<dbReference type="Pfam" id="PF00254">
    <property type="entry name" value="FKBP_C"/>
    <property type="match status" value="1"/>
</dbReference>
<sequence length="142" mass="15440">MQQVKKGDKVRVHYHGKLTNGETFDSSEGRAPLEFIVGAGMMIKGFDAAVVGMTLGEKKTVNIPAAEAYGEYEADLLMEFPRDQFPKGLTPEVGMQLTMTNGAGQQIPVTIAAVKEDVVVLDRNHFLAGKELVFDITLAEIV</sequence>
<evidence type="ECO:0000256" key="1">
    <source>
        <dbReference type="ARBA" id="ARBA00000971"/>
    </source>
</evidence>
<evidence type="ECO:0000256" key="4">
    <source>
        <dbReference type="ARBA" id="ARBA00022490"/>
    </source>
</evidence>
<gene>
    <name evidence="12" type="ORF">EDB95_3563</name>
</gene>
<evidence type="ECO:0000256" key="10">
    <source>
        <dbReference type="RuleBase" id="RU003915"/>
    </source>
</evidence>
<dbReference type="SUPFAM" id="SSF54534">
    <property type="entry name" value="FKBP-like"/>
    <property type="match status" value="1"/>
</dbReference>
<evidence type="ECO:0000256" key="5">
    <source>
        <dbReference type="ARBA" id="ARBA00023110"/>
    </source>
</evidence>
<keyword evidence="4" id="KW-0963">Cytoplasm</keyword>
<evidence type="ECO:0000256" key="2">
    <source>
        <dbReference type="ARBA" id="ARBA00004496"/>
    </source>
</evidence>
<keyword evidence="7 9" id="KW-0413">Isomerase</keyword>
<comment type="subcellular location">
    <subcellularLocation>
        <location evidence="2">Cytoplasm</location>
    </subcellularLocation>
</comment>
<dbReference type="InterPro" id="IPR046357">
    <property type="entry name" value="PPIase_dom_sf"/>
</dbReference>
<dbReference type="PANTHER" id="PTHR47861:SF3">
    <property type="entry name" value="FKBP-TYPE PEPTIDYL-PROLYL CIS-TRANS ISOMERASE SLYD"/>
    <property type="match status" value="1"/>
</dbReference>
<dbReference type="Proteomes" id="UP000294498">
    <property type="component" value="Unassembled WGS sequence"/>
</dbReference>
<keyword evidence="13" id="KW-1185">Reference proteome</keyword>
<comment type="catalytic activity">
    <reaction evidence="1 9 10">
        <text>[protein]-peptidylproline (omega=180) = [protein]-peptidylproline (omega=0)</text>
        <dbReference type="Rhea" id="RHEA:16237"/>
        <dbReference type="Rhea" id="RHEA-COMP:10747"/>
        <dbReference type="Rhea" id="RHEA-COMP:10748"/>
        <dbReference type="ChEBI" id="CHEBI:83833"/>
        <dbReference type="ChEBI" id="CHEBI:83834"/>
        <dbReference type="EC" id="5.2.1.8"/>
    </reaction>
</comment>
<dbReference type="OrthoDB" id="9808891at2"/>
<keyword evidence="6" id="KW-0143">Chaperone</keyword>
<evidence type="ECO:0000256" key="9">
    <source>
        <dbReference type="PROSITE-ProRule" id="PRU00277"/>
    </source>
</evidence>
<evidence type="ECO:0000313" key="13">
    <source>
        <dbReference type="Proteomes" id="UP000294498"/>
    </source>
</evidence>
<organism evidence="12 13">
    <name type="scientific">Dinghuibacter silviterrae</name>
    <dbReference type="NCBI Taxonomy" id="1539049"/>
    <lineage>
        <taxon>Bacteria</taxon>
        <taxon>Pseudomonadati</taxon>
        <taxon>Bacteroidota</taxon>
        <taxon>Chitinophagia</taxon>
        <taxon>Chitinophagales</taxon>
        <taxon>Chitinophagaceae</taxon>
        <taxon>Dinghuibacter</taxon>
    </lineage>
</organism>
<proteinExistence type="inferred from homology"/>
<dbReference type="GO" id="GO:0042026">
    <property type="term" value="P:protein refolding"/>
    <property type="evidence" value="ECO:0007669"/>
    <property type="project" value="UniProtKB-ARBA"/>
</dbReference>
<comment type="caution">
    <text evidence="12">The sequence shown here is derived from an EMBL/GenBank/DDBJ whole genome shotgun (WGS) entry which is preliminary data.</text>
</comment>
<accession>A0A4V6Q9U6</accession>
<evidence type="ECO:0000256" key="3">
    <source>
        <dbReference type="ARBA" id="ARBA00006577"/>
    </source>
</evidence>
<evidence type="ECO:0000313" key="12">
    <source>
        <dbReference type="EMBL" id="TDW95752.1"/>
    </source>
</evidence>
<evidence type="ECO:0000256" key="6">
    <source>
        <dbReference type="ARBA" id="ARBA00023186"/>
    </source>
</evidence>
<dbReference type="PROSITE" id="PS50059">
    <property type="entry name" value="FKBP_PPIASE"/>
    <property type="match status" value="1"/>
</dbReference>
<protein>
    <recommendedName>
        <fullName evidence="10">Peptidyl-prolyl cis-trans isomerase</fullName>
        <ecNumber evidence="10">5.2.1.8</ecNumber>
    </recommendedName>
</protein>
<evidence type="ECO:0000259" key="11">
    <source>
        <dbReference type="PROSITE" id="PS50059"/>
    </source>
</evidence>
<keyword evidence="5 9" id="KW-0697">Rotamase</keyword>
<feature type="domain" description="PPIase FKBP-type" evidence="11">
    <location>
        <begin position="7"/>
        <end position="101"/>
    </location>
</feature>
<evidence type="ECO:0000256" key="8">
    <source>
        <dbReference type="ARBA" id="ARBA00037071"/>
    </source>
</evidence>
<comment type="similarity">
    <text evidence="3 10">Belongs to the FKBP-type PPIase family.</text>
</comment>
<comment type="function">
    <text evidence="8">Also involved in hydrogenase metallocenter assembly, probably by participating in the nickel insertion step. This function in hydrogenase biosynthesis requires chaperone activity and the presence of the metal-binding domain, but not PPIase activity.</text>
</comment>
<dbReference type="RefSeq" id="WP_133995404.1">
    <property type="nucleotide sequence ID" value="NZ_SODV01000002.1"/>
</dbReference>